<proteinExistence type="predicted"/>
<gene>
    <name evidence="1" type="ORF">NCTC12998_02741</name>
</gene>
<dbReference type="EMBL" id="CAADJE010000022">
    <property type="protein sequence ID" value="VFS64901.1"/>
    <property type="molecule type" value="Genomic_DNA"/>
</dbReference>
<dbReference type="Proteomes" id="UP000345637">
    <property type="component" value="Unassembled WGS sequence"/>
</dbReference>
<reference evidence="1 2" key="1">
    <citation type="submission" date="2019-03" db="EMBL/GenBank/DDBJ databases">
        <authorList>
            <consortium name="Pathogen Informatics"/>
        </authorList>
    </citation>
    <scope>NUCLEOTIDE SEQUENCE [LARGE SCALE GENOMIC DNA]</scope>
    <source>
        <strain evidence="1 2">NCTC12998</strain>
    </source>
</reference>
<dbReference type="AlphaFoldDB" id="A0A485AW39"/>
<protein>
    <submittedName>
        <fullName evidence="1">Uncharacterized protein</fullName>
    </submittedName>
</protein>
<evidence type="ECO:0000313" key="1">
    <source>
        <dbReference type="EMBL" id="VFS64901.1"/>
    </source>
</evidence>
<organism evidence="1 2">
    <name type="scientific">Raoultella planticola</name>
    <name type="common">Klebsiella planticola</name>
    <dbReference type="NCBI Taxonomy" id="575"/>
    <lineage>
        <taxon>Bacteria</taxon>
        <taxon>Pseudomonadati</taxon>
        <taxon>Pseudomonadota</taxon>
        <taxon>Gammaproteobacteria</taxon>
        <taxon>Enterobacterales</taxon>
        <taxon>Enterobacteriaceae</taxon>
        <taxon>Klebsiella/Raoultella group</taxon>
        <taxon>Raoultella</taxon>
    </lineage>
</organism>
<evidence type="ECO:0000313" key="2">
    <source>
        <dbReference type="Proteomes" id="UP000345637"/>
    </source>
</evidence>
<accession>A0A485AW39</accession>
<sequence>MLAGFLPIMHLHENYSTKRAGVAGIRARVEYIHCIN</sequence>
<name>A0A485AW39_RAOPL</name>